<dbReference type="InterPro" id="IPR019546">
    <property type="entry name" value="TAT_signal_bac_arc"/>
</dbReference>
<feature type="non-terminal residue" evidence="1">
    <location>
        <position position="60"/>
    </location>
</feature>
<dbReference type="NCBIfam" id="TIGR01409">
    <property type="entry name" value="TAT_signal_seq"/>
    <property type="match status" value="1"/>
</dbReference>
<accession>A0A3D5IYE4</accession>
<dbReference type="InterPro" id="IPR006311">
    <property type="entry name" value="TAT_signal"/>
</dbReference>
<name>A0A3D5IYE4_9FLAO</name>
<comment type="caution">
    <text evidence="1">The sequence shown here is derived from an EMBL/GenBank/DDBJ whole genome shotgun (WGS) entry which is preliminary data.</text>
</comment>
<reference evidence="1 2" key="1">
    <citation type="journal article" date="2018" name="Nat. Biotechnol.">
        <title>A standardized bacterial taxonomy based on genome phylogeny substantially revises the tree of life.</title>
        <authorList>
            <person name="Parks D.H."/>
            <person name="Chuvochina M."/>
            <person name="Waite D.W."/>
            <person name="Rinke C."/>
            <person name="Skarshewski A."/>
            <person name="Chaumeil P.A."/>
            <person name="Hugenholtz P."/>
        </authorList>
    </citation>
    <scope>NUCLEOTIDE SEQUENCE [LARGE SCALE GENOMIC DNA]</scope>
    <source>
        <strain evidence="1">UBA9359</strain>
    </source>
</reference>
<proteinExistence type="predicted"/>
<dbReference type="PROSITE" id="PS51318">
    <property type="entry name" value="TAT"/>
    <property type="match status" value="1"/>
</dbReference>
<dbReference type="EMBL" id="DPMF01000154">
    <property type="protein sequence ID" value="HCV80713.1"/>
    <property type="molecule type" value="Genomic_DNA"/>
</dbReference>
<dbReference type="Proteomes" id="UP000264330">
    <property type="component" value="Unassembled WGS sequence"/>
</dbReference>
<organism evidence="1 2">
    <name type="scientific">Zunongwangia profunda</name>
    <dbReference type="NCBI Taxonomy" id="398743"/>
    <lineage>
        <taxon>Bacteria</taxon>
        <taxon>Pseudomonadati</taxon>
        <taxon>Bacteroidota</taxon>
        <taxon>Flavobacteriia</taxon>
        <taxon>Flavobacteriales</taxon>
        <taxon>Flavobacteriaceae</taxon>
        <taxon>Zunongwangia</taxon>
    </lineage>
</organism>
<dbReference type="AlphaFoldDB" id="A0A3D5IYE4"/>
<evidence type="ECO:0000313" key="2">
    <source>
        <dbReference type="Proteomes" id="UP000264330"/>
    </source>
</evidence>
<protein>
    <submittedName>
        <fullName evidence="1">Oxidoreductase</fullName>
    </submittedName>
</protein>
<evidence type="ECO:0000313" key="1">
    <source>
        <dbReference type="EMBL" id="HCV80713.1"/>
    </source>
</evidence>
<sequence length="60" mass="6106">MEKNKKILGSSRRDFIKSTALATAGISIIPRHVLGGPGFTAPSDKLVVAGIGVGGKGQSD</sequence>
<gene>
    <name evidence="1" type="ORF">DGQ38_06640</name>
</gene>